<keyword evidence="2" id="KW-1185">Reference proteome</keyword>
<name>A0ACB7GKA8_MANES</name>
<accession>A0ACB7GKA8</accession>
<dbReference type="Proteomes" id="UP000091857">
    <property type="component" value="Chromosome 13"/>
</dbReference>
<comment type="caution">
    <text evidence="1">The sequence shown here is derived from an EMBL/GenBank/DDBJ whole genome shotgun (WGS) entry which is preliminary data.</text>
</comment>
<reference evidence="2" key="1">
    <citation type="journal article" date="2016" name="Nat. Biotechnol.">
        <title>Sequencing wild and cultivated cassava and related species reveals extensive interspecific hybridization and genetic diversity.</title>
        <authorList>
            <person name="Bredeson J.V."/>
            <person name="Lyons J.B."/>
            <person name="Prochnik S.E."/>
            <person name="Wu G.A."/>
            <person name="Ha C.M."/>
            <person name="Edsinger-Gonzales E."/>
            <person name="Grimwood J."/>
            <person name="Schmutz J."/>
            <person name="Rabbi I.Y."/>
            <person name="Egesi C."/>
            <person name="Nauluvula P."/>
            <person name="Lebot V."/>
            <person name="Ndunguru J."/>
            <person name="Mkamilo G."/>
            <person name="Bart R.S."/>
            <person name="Setter T.L."/>
            <person name="Gleadow R.M."/>
            <person name="Kulakow P."/>
            <person name="Ferguson M.E."/>
            <person name="Rounsley S."/>
            <person name="Rokhsar D.S."/>
        </authorList>
    </citation>
    <scope>NUCLEOTIDE SEQUENCE [LARGE SCALE GENOMIC DNA]</scope>
    <source>
        <strain evidence="2">cv. AM560-2</strain>
    </source>
</reference>
<organism evidence="1 2">
    <name type="scientific">Manihot esculenta</name>
    <name type="common">Cassava</name>
    <name type="synonym">Jatropha manihot</name>
    <dbReference type="NCBI Taxonomy" id="3983"/>
    <lineage>
        <taxon>Eukaryota</taxon>
        <taxon>Viridiplantae</taxon>
        <taxon>Streptophyta</taxon>
        <taxon>Embryophyta</taxon>
        <taxon>Tracheophyta</taxon>
        <taxon>Spermatophyta</taxon>
        <taxon>Magnoliopsida</taxon>
        <taxon>eudicotyledons</taxon>
        <taxon>Gunneridae</taxon>
        <taxon>Pentapetalae</taxon>
        <taxon>rosids</taxon>
        <taxon>fabids</taxon>
        <taxon>Malpighiales</taxon>
        <taxon>Euphorbiaceae</taxon>
        <taxon>Crotonoideae</taxon>
        <taxon>Manihoteae</taxon>
        <taxon>Manihot</taxon>
    </lineage>
</organism>
<protein>
    <submittedName>
        <fullName evidence="1">Uncharacterized protein</fullName>
    </submittedName>
</protein>
<evidence type="ECO:0000313" key="2">
    <source>
        <dbReference type="Proteomes" id="UP000091857"/>
    </source>
</evidence>
<evidence type="ECO:0000313" key="1">
    <source>
        <dbReference type="EMBL" id="KAG8640789.1"/>
    </source>
</evidence>
<sequence length="49" mass="5338">MPREQGSNSQPAEAAITADQTSKGYYKFGRSPTAFLHLNQTCVCVASKF</sequence>
<dbReference type="EMBL" id="CM004399">
    <property type="protein sequence ID" value="KAG8640789.1"/>
    <property type="molecule type" value="Genomic_DNA"/>
</dbReference>
<proteinExistence type="predicted"/>
<gene>
    <name evidence="1" type="ORF">MANES_13G084916v8</name>
</gene>